<name>A0AA36JP44_9DINO</name>
<evidence type="ECO:0000256" key="1">
    <source>
        <dbReference type="SAM" id="SignalP"/>
    </source>
</evidence>
<reference evidence="2" key="1">
    <citation type="submission" date="2023-08" db="EMBL/GenBank/DDBJ databases">
        <authorList>
            <person name="Chen Y."/>
            <person name="Shah S."/>
            <person name="Dougan E. K."/>
            <person name="Thang M."/>
            <person name="Chan C."/>
        </authorList>
    </citation>
    <scope>NUCLEOTIDE SEQUENCE</scope>
</reference>
<evidence type="ECO:0000313" key="3">
    <source>
        <dbReference type="Proteomes" id="UP001178507"/>
    </source>
</evidence>
<feature type="chain" id="PRO_5041302642" description="Sulfotransferase" evidence="1">
    <location>
        <begin position="20"/>
        <end position="262"/>
    </location>
</feature>
<comment type="caution">
    <text evidence="2">The sequence shown here is derived from an EMBL/GenBank/DDBJ whole genome shotgun (WGS) entry which is preliminary data.</text>
</comment>
<proteinExistence type="predicted"/>
<evidence type="ECO:0000313" key="2">
    <source>
        <dbReference type="EMBL" id="CAJ1409152.1"/>
    </source>
</evidence>
<evidence type="ECO:0008006" key="4">
    <source>
        <dbReference type="Google" id="ProtNLM"/>
    </source>
</evidence>
<dbReference type="Proteomes" id="UP001178507">
    <property type="component" value="Unassembled WGS sequence"/>
</dbReference>
<dbReference type="InterPro" id="IPR027417">
    <property type="entry name" value="P-loop_NTPase"/>
</dbReference>
<dbReference type="EMBL" id="CAUJNA010003754">
    <property type="protein sequence ID" value="CAJ1409152.1"/>
    <property type="molecule type" value="Genomic_DNA"/>
</dbReference>
<dbReference type="SUPFAM" id="SSF52540">
    <property type="entry name" value="P-loop containing nucleoside triphosphate hydrolases"/>
    <property type="match status" value="1"/>
</dbReference>
<feature type="signal peptide" evidence="1">
    <location>
        <begin position="1"/>
        <end position="19"/>
    </location>
</feature>
<protein>
    <recommendedName>
        <fullName evidence="4">Sulfotransferase</fullName>
    </recommendedName>
</protein>
<organism evidence="2 3">
    <name type="scientific">Effrenium voratum</name>
    <dbReference type="NCBI Taxonomy" id="2562239"/>
    <lineage>
        <taxon>Eukaryota</taxon>
        <taxon>Sar</taxon>
        <taxon>Alveolata</taxon>
        <taxon>Dinophyceae</taxon>
        <taxon>Suessiales</taxon>
        <taxon>Symbiodiniaceae</taxon>
        <taxon>Effrenium</taxon>
    </lineage>
</organism>
<keyword evidence="3" id="KW-1185">Reference proteome</keyword>
<sequence length="262" mass="29807">MRGCHVLTQVALLSRLGLGLVDDLLLLQKEVRFSLTPESTWGCEERCVPAVWVVSAGRSGSTTVLEMLNQIPGYDIMGENQNMWAPLLRLFQKRQIASKNYRQNAEDMTYRHSLQRNMSELLCAYQLRVLGELNPSNARAIGFKEIRWDFEGDLRDLELLMEVFPCSVALLSYRRDLEAEWESRLSSIGEFPEENLRIATAAMLRFHARQPAKRSFLMPLEEFSVDLFNQMLHFLGENCTFNEVLHDNSGSGGSTFGAFSCG</sequence>
<accession>A0AA36JP44</accession>
<gene>
    <name evidence="2" type="ORF">EVOR1521_LOCUS30325</name>
</gene>
<keyword evidence="1" id="KW-0732">Signal</keyword>
<dbReference type="Gene3D" id="3.40.50.300">
    <property type="entry name" value="P-loop containing nucleotide triphosphate hydrolases"/>
    <property type="match status" value="1"/>
</dbReference>
<dbReference type="AlphaFoldDB" id="A0AA36JP44"/>